<dbReference type="OrthoDB" id="9807385at2"/>
<feature type="domain" description="DAC" evidence="11">
    <location>
        <begin position="83"/>
        <end position="242"/>
    </location>
</feature>
<keyword evidence="5 10" id="KW-0548">Nucleotidyltransferase</keyword>
<evidence type="ECO:0000313" key="13">
    <source>
        <dbReference type="Proteomes" id="UP000309673"/>
    </source>
</evidence>
<evidence type="ECO:0000256" key="3">
    <source>
        <dbReference type="ARBA" id="ARBA00022679"/>
    </source>
</evidence>
<reference evidence="12 13" key="1">
    <citation type="submission" date="2019-04" db="EMBL/GenBank/DDBJ databases">
        <title>Cohnella sp. nov., isolated from soil.</title>
        <authorList>
            <person name="Kim W."/>
        </authorList>
    </citation>
    <scope>NUCLEOTIDE SEQUENCE [LARGE SCALE GENOMIC DNA]</scope>
    <source>
        <strain evidence="12 13">CAU 1483</strain>
    </source>
</reference>
<dbReference type="GO" id="GO:0106408">
    <property type="term" value="F:diadenylate cyclase activity"/>
    <property type="evidence" value="ECO:0007669"/>
    <property type="project" value="UniProtKB-EC"/>
</dbReference>
<dbReference type="InterPro" id="IPR003390">
    <property type="entry name" value="DNA_integrity_scan_DisA_N"/>
</dbReference>
<keyword evidence="2 10" id="KW-1003">Cell membrane</keyword>
<keyword evidence="6 10" id="KW-0547">Nucleotide-binding</keyword>
<evidence type="ECO:0000256" key="7">
    <source>
        <dbReference type="ARBA" id="ARBA00022840"/>
    </source>
</evidence>
<dbReference type="AlphaFoldDB" id="A0A4U0FEZ5"/>
<dbReference type="PANTHER" id="PTHR34185:SF1">
    <property type="entry name" value="DIADENYLATE CYCLASE"/>
    <property type="match status" value="1"/>
</dbReference>
<evidence type="ECO:0000259" key="11">
    <source>
        <dbReference type="PROSITE" id="PS51794"/>
    </source>
</evidence>
<feature type="transmembrane region" description="Helical" evidence="10">
    <location>
        <begin position="66"/>
        <end position="82"/>
    </location>
</feature>
<protein>
    <recommendedName>
        <fullName evidence="10">Diadenylate cyclase</fullName>
        <shortName evidence="10">DAC</shortName>
        <ecNumber evidence="10">2.7.7.85</ecNumber>
    </recommendedName>
    <alternativeName>
        <fullName evidence="10">Cyclic-di-AMP synthase</fullName>
        <shortName evidence="10">c-di-AMP synthase</shortName>
    </alternativeName>
</protein>
<dbReference type="EMBL" id="SUPK01000003">
    <property type="protein sequence ID" value="TJY42924.1"/>
    <property type="molecule type" value="Genomic_DNA"/>
</dbReference>
<dbReference type="RefSeq" id="WP_136777343.1">
    <property type="nucleotide sequence ID" value="NZ_SUPK01000003.1"/>
</dbReference>
<evidence type="ECO:0000256" key="6">
    <source>
        <dbReference type="ARBA" id="ARBA00022741"/>
    </source>
</evidence>
<comment type="caution">
    <text evidence="12">The sequence shown here is derived from an EMBL/GenBank/DDBJ whole genome shotgun (WGS) entry which is preliminary data.</text>
</comment>
<dbReference type="Proteomes" id="UP000309673">
    <property type="component" value="Unassembled WGS sequence"/>
</dbReference>
<dbReference type="FunFam" id="3.40.1700.10:FF:000002">
    <property type="entry name" value="Diadenylate cyclase"/>
    <property type="match status" value="1"/>
</dbReference>
<keyword evidence="13" id="KW-1185">Reference proteome</keyword>
<evidence type="ECO:0000256" key="4">
    <source>
        <dbReference type="ARBA" id="ARBA00022692"/>
    </source>
</evidence>
<evidence type="ECO:0000256" key="9">
    <source>
        <dbReference type="ARBA" id="ARBA00023136"/>
    </source>
</evidence>
<gene>
    <name evidence="10" type="primary">dacA</name>
    <name evidence="12" type="ORF">E5161_08815</name>
</gene>
<keyword evidence="9 10" id="KW-0472">Membrane</keyword>
<evidence type="ECO:0000313" key="12">
    <source>
        <dbReference type="EMBL" id="TJY42924.1"/>
    </source>
</evidence>
<dbReference type="PANTHER" id="PTHR34185">
    <property type="entry name" value="DIADENYLATE CYCLASE"/>
    <property type="match status" value="1"/>
</dbReference>
<dbReference type="GO" id="GO:0004016">
    <property type="term" value="F:adenylate cyclase activity"/>
    <property type="evidence" value="ECO:0007669"/>
    <property type="project" value="UniProtKB-UniRule"/>
</dbReference>
<feature type="transmembrane region" description="Helical" evidence="10">
    <location>
        <begin position="41"/>
        <end position="60"/>
    </location>
</feature>
<sequence>MDYISGLTWQTSIKDIADILIVSYLIYRLILLIRGTRAVQLLKGIFLLVITWALSTWLNLYTLKWLMNQVFTFGLMTVLIIFQPELRRALEQLGRGKLFTRVSAEDEDVHHRINEVIKSVNYLSRRKIGALIVFERGTGLVDYIESGIKLASSLSSELLINVFIPNTPLHDGAVIIRGNQLMAAGCYLPLSENPFISKELGTRHRAGIGVTEVSDAISVIVSEETGQVSLSLNGQIVRDIKEESLISKLFDELRPQFRKLGSKQSKWNWVRWKRKEGDGRG</sequence>
<comment type="subunit">
    <text evidence="10">Probably a homodimer.</text>
</comment>
<evidence type="ECO:0000256" key="1">
    <source>
        <dbReference type="ARBA" id="ARBA00000877"/>
    </source>
</evidence>
<dbReference type="InterPro" id="IPR045585">
    <property type="entry name" value="CdaA_N"/>
</dbReference>
<dbReference type="NCBIfam" id="TIGR00159">
    <property type="entry name" value="diadenylate cyclase CdaA"/>
    <property type="match status" value="1"/>
</dbReference>
<evidence type="ECO:0000256" key="10">
    <source>
        <dbReference type="HAMAP-Rule" id="MF_01499"/>
    </source>
</evidence>
<dbReference type="Pfam" id="PF19293">
    <property type="entry name" value="CdaA_N"/>
    <property type="match status" value="1"/>
</dbReference>
<dbReference type="InterPro" id="IPR014046">
    <property type="entry name" value="C-di-AMP_synthase"/>
</dbReference>
<evidence type="ECO:0000256" key="2">
    <source>
        <dbReference type="ARBA" id="ARBA00022475"/>
    </source>
</evidence>
<dbReference type="HAMAP" id="MF_01499">
    <property type="entry name" value="DacA"/>
    <property type="match status" value="1"/>
</dbReference>
<dbReference type="InterPro" id="IPR050338">
    <property type="entry name" value="DisA"/>
</dbReference>
<dbReference type="InterPro" id="IPR036888">
    <property type="entry name" value="DNA_integrity_DisA_N_sf"/>
</dbReference>
<dbReference type="GO" id="GO:0006171">
    <property type="term" value="P:cAMP biosynthetic process"/>
    <property type="evidence" value="ECO:0007669"/>
    <property type="project" value="InterPro"/>
</dbReference>
<evidence type="ECO:0000256" key="8">
    <source>
        <dbReference type="ARBA" id="ARBA00022989"/>
    </source>
</evidence>
<keyword evidence="8 10" id="KW-1133">Transmembrane helix</keyword>
<accession>A0A4U0FEZ5</accession>
<organism evidence="12 13">
    <name type="scientific">Cohnella pontilimi</name>
    <dbReference type="NCBI Taxonomy" id="2564100"/>
    <lineage>
        <taxon>Bacteria</taxon>
        <taxon>Bacillati</taxon>
        <taxon>Bacillota</taxon>
        <taxon>Bacilli</taxon>
        <taxon>Bacillales</taxon>
        <taxon>Paenibacillaceae</taxon>
        <taxon>Cohnella</taxon>
    </lineage>
</organism>
<keyword evidence="7 10" id="KW-0067">ATP-binding</keyword>
<name>A0A4U0FEZ5_9BACL</name>
<dbReference type="PIRSF" id="PIRSF004793">
    <property type="entry name" value="UCP004793"/>
    <property type="match status" value="1"/>
</dbReference>
<comment type="function">
    <text evidence="10">Catalyzes the condensation of 2 ATP molecules into cyclic di-AMP (c-di-AMP), a second messenger used to regulate differing processes in different bacteria.</text>
</comment>
<dbReference type="GO" id="GO:0005524">
    <property type="term" value="F:ATP binding"/>
    <property type="evidence" value="ECO:0007669"/>
    <property type="project" value="UniProtKB-UniRule"/>
</dbReference>
<keyword evidence="4 10" id="KW-0812">Transmembrane</keyword>
<dbReference type="SUPFAM" id="SSF143597">
    <property type="entry name" value="YojJ-like"/>
    <property type="match status" value="1"/>
</dbReference>
<feature type="transmembrane region" description="Helical" evidence="10">
    <location>
        <begin position="16"/>
        <end position="34"/>
    </location>
</feature>
<evidence type="ECO:0000256" key="5">
    <source>
        <dbReference type="ARBA" id="ARBA00022695"/>
    </source>
</evidence>
<dbReference type="InterPro" id="IPR034701">
    <property type="entry name" value="CdaA"/>
</dbReference>
<dbReference type="PROSITE" id="PS51794">
    <property type="entry name" value="DAC"/>
    <property type="match status" value="1"/>
</dbReference>
<keyword evidence="3 10" id="KW-0808">Transferase</keyword>
<comment type="catalytic activity">
    <reaction evidence="1 10">
        <text>2 ATP = 3',3'-c-di-AMP + 2 diphosphate</text>
        <dbReference type="Rhea" id="RHEA:35655"/>
        <dbReference type="ChEBI" id="CHEBI:30616"/>
        <dbReference type="ChEBI" id="CHEBI:33019"/>
        <dbReference type="ChEBI" id="CHEBI:71500"/>
        <dbReference type="EC" id="2.7.7.85"/>
    </reaction>
</comment>
<dbReference type="Gene3D" id="3.40.1700.10">
    <property type="entry name" value="DNA integrity scanning protein, DisA, N-terminal domain"/>
    <property type="match status" value="1"/>
</dbReference>
<comment type="similarity">
    <text evidence="10">Belongs to the adenylate cyclase family. DacA/CdaA subfamily.</text>
</comment>
<comment type="caution">
    <text evidence="10">Lacks conserved residue(s) required for the propagation of feature annotation.</text>
</comment>
<proteinExistence type="inferred from homology"/>
<dbReference type="EC" id="2.7.7.85" evidence="10"/>
<dbReference type="Pfam" id="PF02457">
    <property type="entry name" value="DAC"/>
    <property type="match status" value="1"/>
</dbReference>